<comment type="caution">
    <text evidence="2">The sequence shown here is derived from an EMBL/GenBank/DDBJ whole genome shotgun (WGS) entry which is preliminary data.</text>
</comment>
<dbReference type="AlphaFoldDB" id="A0AAD8PEG2"/>
<dbReference type="InterPro" id="IPR036915">
    <property type="entry name" value="Cyclin-like_sf"/>
</dbReference>
<evidence type="ECO:0000313" key="2">
    <source>
        <dbReference type="EMBL" id="KAK1443837.1"/>
    </source>
</evidence>
<protein>
    <recommendedName>
        <fullName evidence="1">Cyclin N-terminal domain-containing protein</fullName>
    </recommendedName>
</protein>
<dbReference type="InterPro" id="IPR006671">
    <property type="entry name" value="Cyclin_N"/>
</dbReference>
<dbReference type="GO" id="GO:0051726">
    <property type="term" value="P:regulation of cell cycle"/>
    <property type="evidence" value="ECO:0007669"/>
    <property type="project" value="InterPro"/>
</dbReference>
<gene>
    <name evidence="2" type="ORF">BgAZ_207130</name>
</gene>
<evidence type="ECO:0000313" key="3">
    <source>
        <dbReference type="Proteomes" id="UP001230268"/>
    </source>
</evidence>
<dbReference type="Gene3D" id="1.10.472.10">
    <property type="entry name" value="Cyclin-like"/>
    <property type="match status" value="1"/>
</dbReference>
<feature type="domain" description="Cyclin N-terminal" evidence="1">
    <location>
        <begin position="275"/>
        <end position="359"/>
    </location>
</feature>
<keyword evidence="3" id="KW-1185">Reference proteome</keyword>
<proteinExistence type="predicted"/>
<name>A0AAD8PEG2_BABGI</name>
<accession>A0AAD8PEG2</accession>
<dbReference type="Pfam" id="PF00134">
    <property type="entry name" value="Cyclin_N"/>
    <property type="match status" value="1"/>
</dbReference>
<evidence type="ECO:0000259" key="1">
    <source>
        <dbReference type="Pfam" id="PF00134"/>
    </source>
</evidence>
<dbReference type="Proteomes" id="UP001230268">
    <property type="component" value="Unassembled WGS sequence"/>
</dbReference>
<dbReference type="InterPro" id="IPR012388">
    <property type="entry name" value="CABLES1/2"/>
</dbReference>
<reference evidence="2" key="1">
    <citation type="submission" date="2023-08" db="EMBL/GenBank/DDBJ databases">
        <title>Draft sequence of the Babesia gibsoni genome.</title>
        <authorList>
            <person name="Yamagishi J.Y."/>
            <person name="Xuan X.X."/>
        </authorList>
    </citation>
    <scope>NUCLEOTIDE SEQUENCE</scope>
    <source>
        <strain evidence="2">Azabu</strain>
    </source>
</reference>
<dbReference type="PANTHER" id="PTHR22896:SF0">
    <property type="entry name" value="CYCLIN N-TERMINAL DOMAIN-CONTAINING PROTEIN"/>
    <property type="match status" value="1"/>
</dbReference>
<dbReference type="EMBL" id="JAVEPI010000002">
    <property type="protein sequence ID" value="KAK1443837.1"/>
    <property type="molecule type" value="Genomic_DNA"/>
</dbReference>
<organism evidence="2 3">
    <name type="scientific">Babesia gibsoni</name>
    <dbReference type="NCBI Taxonomy" id="33632"/>
    <lineage>
        <taxon>Eukaryota</taxon>
        <taxon>Sar</taxon>
        <taxon>Alveolata</taxon>
        <taxon>Apicomplexa</taxon>
        <taxon>Aconoidasida</taxon>
        <taxon>Piroplasmida</taxon>
        <taxon>Babesiidae</taxon>
        <taxon>Babesia</taxon>
    </lineage>
</organism>
<dbReference type="PANTHER" id="PTHR22896">
    <property type="entry name" value="CDK5 AND ABL1 ENZYME SUBSTRATE 1"/>
    <property type="match status" value="1"/>
</dbReference>
<sequence length="397" mass="45161">MPRSKSAIGDYTFREFQELLAELRFTSLKTANISTNVALAFLTGIPHTTRNAELALAAPGAPYAAHERVYTQREGGILEHDHYIELEDDRHERQIAADEAELEKTIVALRFNEKADEDESVGIIRAKFRQWFTRFSVSTQRYRKMKSEKLADMDIIGTAGTDGDVKPKKFYISYAELIIPSQDVYNPDFLHVPLHYALLKYKLASKGSVGLGVTAALDDSIGDNIIGAEVDQDLSSIWEVNTKFRLSNEWLHPTLSLTKLSRIKLMLFLAPMNVPHLDPSTVFSAWVLFERLVIKGSVTKANRKLFAATCLILAYKFNQDGEQVVINDILAYLSRERSITPQAIFANEMKVFTLLEFSLKQSYSGMRKHVDHYLELHRTTFMDLYETSESTYLDLET</sequence>
<dbReference type="SUPFAM" id="SSF47954">
    <property type="entry name" value="Cyclin-like"/>
    <property type="match status" value="1"/>
</dbReference>